<name>A0A1M6JN88_9FIRM</name>
<organism evidence="2 3">
    <name type="scientific">Anaerocolumna jejuensis DSM 15929</name>
    <dbReference type="NCBI Taxonomy" id="1121322"/>
    <lineage>
        <taxon>Bacteria</taxon>
        <taxon>Bacillati</taxon>
        <taxon>Bacillota</taxon>
        <taxon>Clostridia</taxon>
        <taxon>Lachnospirales</taxon>
        <taxon>Lachnospiraceae</taxon>
        <taxon>Anaerocolumna</taxon>
    </lineage>
</organism>
<dbReference type="EMBL" id="FRAC01000006">
    <property type="protein sequence ID" value="SHJ48150.1"/>
    <property type="molecule type" value="Genomic_DNA"/>
</dbReference>
<dbReference type="RefSeq" id="WP_073271862.1">
    <property type="nucleotide sequence ID" value="NZ_FRAC01000006.1"/>
</dbReference>
<dbReference type="InterPro" id="IPR025983">
    <property type="entry name" value="Cys_rich_CPCC"/>
</dbReference>
<dbReference type="AlphaFoldDB" id="A0A1M6JN88"/>
<dbReference type="Proteomes" id="UP000184386">
    <property type="component" value="Unassembled WGS sequence"/>
</dbReference>
<evidence type="ECO:0000313" key="3">
    <source>
        <dbReference type="Proteomes" id="UP000184386"/>
    </source>
</evidence>
<evidence type="ECO:0000313" key="2">
    <source>
        <dbReference type="EMBL" id="SHJ48150.1"/>
    </source>
</evidence>
<dbReference type="OrthoDB" id="1456570at2"/>
<feature type="domain" description="Cysteine-rich CPCC" evidence="1">
    <location>
        <begin position="6"/>
        <end position="81"/>
    </location>
</feature>
<proteinExistence type="predicted"/>
<reference evidence="2 3" key="1">
    <citation type="submission" date="2016-11" db="EMBL/GenBank/DDBJ databases">
        <authorList>
            <person name="Jaros S."/>
            <person name="Januszkiewicz K."/>
            <person name="Wedrychowicz H."/>
        </authorList>
    </citation>
    <scope>NUCLEOTIDE SEQUENCE [LARGE SCALE GENOMIC DNA]</scope>
    <source>
        <strain evidence="2 3">DSM 15929</strain>
    </source>
</reference>
<accession>A0A1M6JN88</accession>
<protein>
    <submittedName>
        <fullName evidence="2">Cysteine-rich CPCC</fullName>
    </submittedName>
</protein>
<dbReference type="STRING" id="1121322.SAMN02745136_00143"/>
<keyword evidence="3" id="KW-1185">Reference proteome</keyword>
<sequence length="87" mass="10211">MNYKIKCPCCGYYTIDKEDEIITEICEVCLWQYDEVAHCNPDKVIGANKLSLVEAQENYKLYGVSKKEYIGKDFNRKPTDEEINKYN</sequence>
<evidence type="ECO:0000259" key="1">
    <source>
        <dbReference type="Pfam" id="PF14206"/>
    </source>
</evidence>
<dbReference type="Pfam" id="PF14206">
    <property type="entry name" value="Cys_rich_CPCC"/>
    <property type="match status" value="1"/>
</dbReference>
<gene>
    <name evidence="2" type="ORF">SAMN02745136_00143</name>
</gene>